<dbReference type="GO" id="GO:0046872">
    <property type="term" value="F:metal ion binding"/>
    <property type="evidence" value="ECO:0007669"/>
    <property type="project" value="UniProtKB-KW"/>
</dbReference>
<keyword evidence="2" id="KW-0378">Hydrolase</keyword>
<organism evidence="2 3">
    <name type="scientific">Azospirillum lipoferum (strain 4B)</name>
    <dbReference type="NCBI Taxonomy" id="862719"/>
    <lineage>
        <taxon>Bacteria</taxon>
        <taxon>Pseudomonadati</taxon>
        <taxon>Pseudomonadota</taxon>
        <taxon>Alphaproteobacteria</taxon>
        <taxon>Rhodospirillales</taxon>
        <taxon>Azospirillaceae</taxon>
        <taxon>Azospirillum</taxon>
    </lineage>
</organism>
<dbReference type="InterPro" id="IPR005019">
    <property type="entry name" value="Adenine_glyco"/>
</dbReference>
<keyword evidence="3" id="KW-1185">Reference proteome</keyword>
<proteinExistence type="predicted"/>
<reference evidence="3" key="1">
    <citation type="journal article" date="2011" name="PLoS Genet.">
        <title>Azospirillum genomes reveal transition of bacteria from aquatic to terrestrial environments.</title>
        <authorList>
            <person name="Wisniewski-Dye F."/>
            <person name="Borziak K."/>
            <person name="Khalsa-Moyers G."/>
            <person name="Alexandre G."/>
            <person name="Sukharnikov L.O."/>
            <person name="Wuichet K."/>
            <person name="Hurst G.B."/>
            <person name="McDonald W.H."/>
            <person name="Robertson J.S."/>
            <person name="Barbe V."/>
            <person name="Calteau A."/>
            <person name="Rouy Z."/>
            <person name="Mangenot S."/>
            <person name="Prigent-Combaret C."/>
            <person name="Normand P."/>
            <person name="Boyer M."/>
            <person name="Siguier P."/>
            <person name="Dessaux Y."/>
            <person name="Elmerich C."/>
            <person name="Condemine G."/>
            <person name="Krishnen G."/>
            <person name="Kennedy I."/>
            <person name="Paterson A.H."/>
            <person name="Gonzalez V."/>
            <person name="Mavingui P."/>
            <person name="Zhulin I.B."/>
        </authorList>
    </citation>
    <scope>NUCLEOTIDE SEQUENCE [LARGE SCALE GENOMIC DNA]</scope>
    <source>
        <strain evidence="3">4B</strain>
    </source>
</reference>
<keyword evidence="1" id="KW-0479">Metal-binding</keyword>
<dbReference type="OrthoDB" id="9807664at2"/>
<dbReference type="EC" id="3.2.2.20" evidence="2"/>
<feature type="binding site" evidence="1">
    <location>
        <position position="6"/>
    </location>
    <ligand>
        <name>Zn(2+)</name>
        <dbReference type="ChEBI" id="CHEBI:29105"/>
    </ligand>
</feature>
<dbReference type="InterPro" id="IPR052891">
    <property type="entry name" value="DNA-3mA_glycosylase"/>
</dbReference>
<dbReference type="GO" id="GO:0006284">
    <property type="term" value="P:base-excision repair"/>
    <property type="evidence" value="ECO:0007669"/>
    <property type="project" value="InterPro"/>
</dbReference>
<feature type="binding site" evidence="1">
    <location>
        <position position="19"/>
    </location>
    <ligand>
        <name>Zn(2+)</name>
        <dbReference type="ChEBI" id="CHEBI:29105"/>
    </ligand>
</feature>
<evidence type="ECO:0000313" key="3">
    <source>
        <dbReference type="Proteomes" id="UP000005667"/>
    </source>
</evidence>
<evidence type="ECO:0000313" key="2">
    <source>
        <dbReference type="EMBL" id="CBS87411.1"/>
    </source>
</evidence>
<sequence>MSLTYCAAAPGHPHHGPYHDEEYGFPSSDDRVLFERLVLEINQAGLSWLTILKKREAFRAAFDDFDIDRVAVYGEAERARLLADAGIVRNRLKVDAVIENARRIIALRQTHGSFDGWLRAHHPLTKAEWVKLFGRTFRFTGGEIVGEFLMSLGYLPGAHQPDCPVHATVLAQSPPWKTAVDGGYRGYEPMK</sequence>
<evidence type="ECO:0000256" key="1">
    <source>
        <dbReference type="PIRSR" id="PIRSR605019-1"/>
    </source>
</evidence>
<gene>
    <name evidence="2" type="primary">tagA</name>
    <name evidence="2" type="ordered locus">AZOLI_2186</name>
</gene>
<dbReference type="RefSeq" id="WP_014248400.1">
    <property type="nucleotide sequence ID" value="NC_016622.1"/>
</dbReference>
<name>G7Z214_AZOL4</name>
<dbReference type="SUPFAM" id="SSF48150">
    <property type="entry name" value="DNA-glycosylase"/>
    <property type="match status" value="1"/>
</dbReference>
<protein>
    <submittedName>
        <fullName evidence="2">3-methyl-adenine DNA glycosylase</fullName>
        <ecNumber evidence="2">3.2.2.20</ecNumber>
    </submittedName>
</protein>
<dbReference type="PANTHER" id="PTHR30037:SF4">
    <property type="entry name" value="DNA-3-METHYLADENINE GLYCOSYLASE I"/>
    <property type="match status" value="1"/>
</dbReference>
<dbReference type="PANTHER" id="PTHR30037">
    <property type="entry name" value="DNA-3-METHYLADENINE GLYCOSYLASE 1"/>
    <property type="match status" value="1"/>
</dbReference>
<dbReference type="HOGENOM" id="CLU_083758_2_1_5"/>
<accession>G7Z214</accession>
<dbReference type="EMBL" id="FQ311868">
    <property type="protein sequence ID" value="CBS87411.1"/>
    <property type="molecule type" value="Genomic_DNA"/>
</dbReference>
<dbReference type="AlphaFoldDB" id="G7Z214"/>
<keyword evidence="2" id="KW-0326">Glycosidase</keyword>
<dbReference type="KEGG" id="ali:AZOLI_2186"/>
<dbReference type="InterPro" id="IPR011257">
    <property type="entry name" value="DNA_glycosylase"/>
</dbReference>
<dbReference type="Pfam" id="PF03352">
    <property type="entry name" value="Adenine_glyco"/>
    <property type="match status" value="1"/>
</dbReference>
<dbReference type="GO" id="GO:0008725">
    <property type="term" value="F:DNA-3-methyladenine glycosylase activity"/>
    <property type="evidence" value="ECO:0007669"/>
    <property type="project" value="UniProtKB-EC"/>
</dbReference>
<dbReference type="STRING" id="862719.AZOLI_2186"/>
<dbReference type="Proteomes" id="UP000005667">
    <property type="component" value="Chromosome"/>
</dbReference>
<dbReference type="Gene3D" id="1.10.340.30">
    <property type="entry name" value="Hypothetical protein, domain 2"/>
    <property type="match status" value="1"/>
</dbReference>
<keyword evidence="1" id="KW-0862">Zinc</keyword>